<comment type="caution">
    <text evidence="1">The sequence shown here is derived from an EMBL/GenBank/DDBJ whole genome shotgun (WGS) entry which is preliminary data.</text>
</comment>
<dbReference type="Proteomes" id="UP001185899">
    <property type="component" value="Unassembled WGS sequence"/>
</dbReference>
<protein>
    <recommendedName>
        <fullName evidence="3">AbiEi antitoxin C-terminal domain-containing protein</fullName>
    </recommendedName>
</protein>
<gene>
    <name evidence="1" type="ORF">R3P95_16690</name>
</gene>
<dbReference type="EMBL" id="JAWLKE010000006">
    <property type="protein sequence ID" value="MDV6232192.1"/>
    <property type="molecule type" value="Genomic_DNA"/>
</dbReference>
<reference evidence="1 2" key="1">
    <citation type="submission" date="2023-10" db="EMBL/GenBank/DDBJ databases">
        <title>Development of a sustainable strategy for remediation of hydrocarbon-contaminated territories based on the waste exchange concept.</title>
        <authorList>
            <person name="Krivoruchko A."/>
        </authorList>
    </citation>
    <scope>NUCLEOTIDE SEQUENCE [LARGE SCALE GENOMIC DNA]</scope>
    <source>
        <strain evidence="1 2">IEGM 1322</strain>
    </source>
</reference>
<organism evidence="1 2">
    <name type="scientific">Rhodococcus cercidiphylli</name>
    <dbReference type="NCBI Taxonomy" id="489916"/>
    <lineage>
        <taxon>Bacteria</taxon>
        <taxon>Bacillati</taxon>
        <taxon>Actinomycetota</taxon>
        <taxon>Actinomycetes</taxon>
        <taxon>Mycobacteriales</taxon>
        <taxon>Nocardiaceae</taxon>
        <taxon>Rhodococcus</taxon>
    </lineage>
</organism>
<name>A0ABU4B141_9NOCA</name>
<accession>A0ABU4B141</accession>
<evidence type="ECO:0008006" key="3">
    <source>
        <dbReference type="Google" id="ProtNLM"/>
    </source>
</evidence>
<evidence type="ECO:0000313" key="1">
    <source>
        <dbReference type="EMBL" id="MDV6232192.1"/>
    </source>
</evidence>
<dbReference type="RefSeq" id="WP_317548898.1">
    <property type="nucleotide sequence ID" value="NZ_JAWLKE010000006.1"/>
</dbReference>
<proteinExistence type="predicted"/>
<evidence type="ECO:0000313" key="2">
    <source>
        <dbReference type="Proteomes" id="UP001185899"/>
    </source>
</evidence>
<sequence length="323" mass="35468">MKRRLWNAGSMFDLSSTGVVTRRQLREAGVSDAAIDSRCAPGGPWQRLLPGVVLLRNGHPSTLERSAAALAYGGPMSMITGCVGLDSFGYGTNGSAGEVHLLLPAEMRRASVSFVRAERTWRIPEPITKGSIRVAPLVRSLVDATRAAKSEARCVALLTEVLQRGGVSIDEIAAELAEGPRRYSALTRRVLLELRDNAHSVAELEDQRLYRTSGLPAMTHNCDIYARSGEFIANTDGWIDAVALAREIDSVTHHLSPADYQRTQARRNRMQAHGLIVVSHSPQDIRDRPTQVLEDLRRNFQHALARPRPDVVMVPRESTGARA</sequence>
<keyword evidence="2" id="KW-1185">Reference proteome</keyword>